<organism evidence="1 2">
    <name type="scientific">Thanatephorus cucumeris (strain AG1-IB / isolate 7/3/14)</name>
    <name type="common">Lettuce bottom rot fungus</name>
    <name type="synonym">Rhizoctonia solani</name>
    <dbReference type="NCBI Taxonomy" id="1108050"/>
    <lineage>
        <taxon>Eukaryota</taxon>
        <taxon>Fungi</taxon>
        <taxon>Dikarya</taxon>
        <taxon>Basidiomycota</taxon>
        <taxon>Agaricomycotina</taxon>
        <taxon>Agaricomycetes</taxon>
        <taxon>Cantharellales</taxon>
        <taxon>Ceratobasidiaceae</taxon>
        <taxon>Rhizoctonia</taxon>
        <taxon>Rhizoctonia solani AG-1</taxon>
    </lineage>
</organism>
<name>A0A0B7F9S0_THACB</name>
<dbReference type="OrthoDB" id="2963168at2759"/>
<evidence type="ECO:0000313" key="1">
    <source>
        <dbReference type="EMBL" id="CEL54821.1"/>
    </source>
</evidence>
<dbReference type="PANTHER" id="PTHR14187:SF5">
    <property type="entry name" value="HEAT SHOCK 70 KDA PROTEIN 12A"/>
    <property type="match status" value="1"/>
</dbReference>
<evidence type="ECO:0000313" key="2">
    <source>
        <dbReference type="Proteomes" id="UP000059188"/>
    </source>
</evidence>
<dbReference type="SUPFAM" id="SSF53067">
    <property type="entry name" value="Actin-like ATPase domain"/>
    <property type="match status" value="2"/>
</dbReference>
<keyword evidence="1" id="KW-0346">Stress response</keyword>
<accession>A0A0B7F9S0</accession>
<dbReference type="InterPro" id="IPR043129">
    <property type="entry name" value="ATPase_NBD"/>
</dbReference>
<dbReference type="AlphaFoldDB" id="A0A0B7F9S0"/>
<reference evidence="1 2" key="1">
    <citation type="submission" date="2014-11" db="EMBL/GenBank/DDBJ databases">
        <authorList>
            <person name="Wibberg Daniel"/>
        </authorList>
    </citation>
    <scope>NUCLEOTIDE SEQUENCE [LARGE SCALE GENOMIC DNA]</scope>
    <source>
        <strain evidence="1">Rhizoctonia solani AG1-IB 7/3/14</strain>
    </source>
</reference>
<dbReference type="Gene3D" id="3.30.420.40">
    <property type="match status" value="2"/>
</dbReference>
<keyword evidence="2" id="KW-1185">Reference proteome</keyword>
<gene>
    <name evidence="1" type="ORF">RSOLAG1IB_11766</name>
</gene>
<dbReference type="PANTHER" id="PTHR14187">
    <property type="entry name" value="ALPHA KINASE/ELONGATION FACTOR 2 KINASE"/>
    <property type="match status" value="1"/>
</dbReference>
<dbReference type="EMBL" id="LN679280">
    <property type="protein sequence ID" value="CEL54821.1"/>
    <property type="molecule type" value="Genomic_DNA"/>
</dbReference>
<dbReference type="STRING" id="1108050.A0A0B7F9S0"/>
<dbReference type="Proteomes" id="UP000059188">
    <property type="component" value="Unassembled WGS sequence"/>
</dbReference>
<protein>
    <submittedName>
        <fullName evidence="1">Heat shock 70 kDa protein 12A</fullName>
    </submittedName>
</protein>
<sequence length="605" mass="67413">MSGIKSPGGNALRSFDDPWDGPSKIVIGIDIGSTQSGVAFAFLQQGAKQSIHRVTQWPGQESQNLHGKIPTVLWYDSTQKAMSLGADALTPQTEEEAEDNGWKLAKYFKLHLHPPHLTVHHGLDVEPLPFNVPLSQIYSDFLGYLLQHTQSYFVDHIIDGKRIWDQYKSSMEVVLAHPNGWGIREQAFLRLAAVKAGYTNANDAASRVHFVNEAEASVHFCTLYSDIGSQLKPGTIFAVCDAGGSTVDTTVYLVKSLNPIRLEETRASDCVQAGALFIDQTAEKYLRKMLHEAGLSQEDVDEYATRGVKDFELHSKRAFKDVSVDQSIEIAGTRYNNTAIRARRGRITLQGSEMRTFFDSYVDKILQSVNSQLQGSSVSHILLVGGFGESPFLREQLKQRFGPMGCDVTITSERTSKAVADGTIIWYSSNNVVKRTPWYSYGIEILIPYKPSAKDHKRRQVVQWPTGAFVKGGWSQIVPGGVPVDCESVSRRPYYREYTTPSPQLSNFAEDIWCYTLKGIPQWMRFKPGTIMPGFQLACSVNANLNHMRGALQAHTSPKGSRYWSLSFNVCIHFGRTEYRAFLEWVENGVTRTGPAQLISTAGPA</sequence>
<proteinExistence type="predicted"/>
<dbReference type="CDD" id="cd10170">
    <property type="entry name" value="ASKHA_NBD_HSP70"/>
    <property type="match status" value="1"/>
</dbReference>